<proteinExistence type="predicted"/>
<organism evidence="3 4">
    <name type="scientific">Salix dunnii</name>
    <dbReference type="NCBI Taxonomy" id="1413687"/>
    <lineage>
        <taxon>Eukaryota</taxon>
        <taxon>Viridiplantae</taxon>
        <taxon>Streptophyta</taxon>
        <taxon>Embryophyta</taxon>
        <taxon>Tracheophyta</taxon>
        <taxon>Spermatophyta</taxon>
        <taxon>Magnoliopsida</taxon>
        <taxon>eudicotyledons</taxon>
        <taxon>Gunneridae</taxon>
        <taxon>Pentapetalae</taxon>
        <taxon>rosids</taxon>
        <taxon>fabids</taxon>
        <taxon>Malpighiales</taxon>
        <taxon>Salicaceae</taxon>
        <taxon>Saliceae</taxon>
        <taxon>Salix</taxon>
    </lineage>
</organism>
<dbReference type="GO" id="GO:0005802">
    <property type="term" value="C:trans-Golgi network"/>
    <property type="evidence" value="ECO:0007669"/>
    <property type="project" value="TreeGrafter"/>
</dbReference>
<dbReference type="Proteomes" id="UP000657918">
    <property type="component" value="Unassembled WGS sequence"/>
</dbReference>
<name>A0A835K2L1_9ROSI</name>
<gene>
    <name evidence="3" type="ORF">SADUNF_Sadunf06G0018000</name>
</gene>
<keyword evidence="4" id="KW-1185">Reference proteome</keyword>
<keyword evidence="1" id="KW-0812">Transmembrane</keyword>
<feature type="transmembrane region" description="Helical" evidence="1">
    <location>
        <begin position="36"/>
        <end position="53"/>
    </location>
</feature>
<protein>
    <recommendedName>
        <fullName evidence="2">Capsular polysaccharide assembling protein CapF C-terminal domain-containing protein</fullName>
    </recommendedName>
</protein>
<reference evidence="3 4" key="1">
    <citation type="submission" date="2020-10" db="EMBL/GenBank/DDBJ databases">
        <title>Plant Genome Project.</title>
        <authorList>
            <person name="Zhang R.-G."/>
        </authorList>
    </citation>
    <scope>NUCLEOTIDE SEQUENCE [LARGE SCALE GENOMIC DNA]</scope>
    <source>
        <strain evidence="3">FAFU-HL-1</strain>
        <tissue evidence="3">Leaf</tissue>
    </source>
</reference>
<evidence type="ECO:0000313" key="3">
    <source>
        <dbReference type="EMBL" id="KAF9679467.1"/>
    </source>
</evidence>
<keyword evidence="1" id="KW-1133">Transmembrane helix</keyword>
<dbReference type="AlphaFoldDB" id="A0A835K2L1"/>
<dbReference type="PANTHER" id="PTHR37742">
    <property type="entry name" value="OS01G0810200 PROTEIN"/>
    <property type="match status" value="1"/>
</dbReference>
<keyword evidence="1" id="KW-0472">Membrane</keyword>
<dbReference type="SUPFAM" id="SSF51182">
    <property type="entry name" value="RmlC-like cupins"/>
    <property type="match status" value="1"/>
</dbReference>
<dbReference type="OrthoDB" id="2017432at2759"/>
<dbReference type="InterPro" id="IPR029303">
    <property type="entry name" value="CapF_C"/>
</dbReference>
<dbReference type="GO" id="GO:0005768">
    <property type="term" value="C:endosome"/>
    <property type="evidence" value="ECO:0007669"/>
    <property type="project" value="TreeGrafter"/>
</dbReference>
<sequence>MANPRRSSYSNNTESPFQLQNHSRLSSIRHFLKKPLAFPFLLSIFLLLAWISLRLQHSSSSLSSSNLPEIKSTQEEDEKANLIKFKSGLLSSKDKRGWLLDPVSIALEYGIKEEDLVAAAVTGGAVSCFSIHVGEIKPGGVRGNHRHHTCNETIVIWGAKTLFRLENNQIVDKGYAEVIVSADEVAVAASPSGTAHAIVNMDRTHTVYLLGCQDSAINNNSSATDFSVWKDL</sequence>
<dbReference type="PANTHER" id="PTHR37742:SF1">
    <property type="entry name" value="OS01G0810200 PROTEIN"/>
    <property type="match status" value="1"/>
</dbReference>
<evidence type="ECO:0000256" key="1">
    <source>
        <dbReference type="SAM" id="Phobius"/>
    </source>
</evidence>
<dbReference type="EMBL" id="JADGMS010000006">
    <property type="protein sequence ID" value="KAF9679467.1"/>
    <property type="molecule type" value="Genomic_DNA"/>
</dbReference>
<evidence type="ECO:0000259" key="2">
    <source>
        <dbReference type="Pfam" id="PF14667"/>
    </source>
</evidence>
<dbReference type="Gene3D" id="2.60.120.10">
    <property type="entry name" value="Jelly Rolls"/>
    <property type="match status" value="1"/>
</dbReference>
<dbReference type="InterPro" id="IPR011051">
    <property type="entry name" value="RmlC_Cupin_sf"/>
</dbReference>
<dbReference type="InterPro" id="IPR014710">
    <property type="entry name" value="RmlC-like_jellyroll"/>
</dbReference>
<evidence type="ECO:0000313" key="4">
    <source>
        <dbReference type="Proteomes" id="UP000657918"/>
    </source>
</evidence>
<dbReference type="Pfam" id="PF14667">
    <property type="entry name" value="Polysacc_synt_C"/>
    <property type="match status" value="1"/>
</dbReference>
<feature type="domain" description="Capsular polysaccharide assembling protein CapF C-terminal" evidence="2">
    <location>
        <begin position="133"/>
        <end position="213"/>
    </location>
</feature>
<accession>A0A835K2L1</accession>
<comment type="caution">
    <text evidence="3">The sequence shown here is derived from an EMBL/GenBank/DDBJ whole genome shotgun (WGS) entry which is preliminary data.</text>
</comment>